<keyword evidence="1" id="KW-0812">Transmembrane</keyword>
<dbReference type="Proteomes" id="UP000291116">
    <property type="component" value="Unassembled WGS sequence"/>
</dbReference>
<name>A0A448YYZ6_9STRA</name>
<sequence length="183" mass="20655">MAKETIHKLFGSGGMRHMCWMLLSVLLFAAKLAPVHADIDPGSDFGGWMDAMASIEEEERRYEEKLREHEVWKQNTWSGLAVRKIQGMAYHFKPFFLAVQDALRETSGNDSSTTHVLMYVVVRIVVVVVMMILCYIGAKVLQLLVGGDYEVVEEIVVVHEHETEEEAAKARAKTTRGKKTKSS</sequence>
<dbReference type="AlphaFoldDB" id="A0A448YYZ6"/>
<keyword evidence="4" id="KW-1185">Reference proteome</keyword>
<evidence type="ECO:0000256" key="2">
    <source>
        <dbReference type="SAM" id="SignalP"/>
    </source>
</evidence>
<feature type="chain" id="PRO_5019496556" evidence="2">
    <location>
        <begin position="38"/>
        <end position="183"/>
    </location>
</feature>
<keyword evidence="2" id="KW-0732">Signal</keyword>
<organism evidence="3 4">
    <name type="scientific">Pseudo-nitzschia multistriata</name>
    <dbReference type="NCBI Taxonomy" id="183589"/>
    <lineage>
        <taxon>Eukaryota</taxon>
        <taxon>Sar</taxon>
        <taxon>Stramenopiles</taxon>
        <taxon>Ochrophyta</taxon>
        <taxon>Bacillariophyta</taxon>
        <taxon>Bacillariophyceae</taxon>
        <taxon>Bacillariophycidae</taxon>
        <taxon>Bacillariales</taxon>
        <taxon>Bacillariaceae</taxon>
        <taxon>Pseudo-nitzschia</taxon>
    </lineage>
</organism>
<dbReference type="OrthoDB" id="47799at2759"/>
<keyword evidence="1" id="KW-0472">Membrane</keyword>
<proteinExistence type="predicted"/>
<feature type="transmembrane region" description="Helical" evidence="1">
    <location>
        <begin position="116"/>
        <end position="136"/>
    </location>
</feature>
<protein>
    <submittedName>
        <fullName evidence="3">Uncharacterized protein</fullName>
    </submittedName>
</protein>
<accession>A0A448YYZ6</accession>
<gene>
    <name evidence="3" type="ORF">PSNMU_V1.4_AUG-EV-PASAV3_0016600</name>
</gene>
<evidence type="ECO:0000313" key="3">
    <source>
        <dbReference type="EMBL" id="VEU34939.1"/>
    </source>
</evidence>
<evidence type="ECO:0000313" key="4">
    <source>
        <dbReference type="Proteomes" id="UP000291116"/>
    </source>
</evidence>
<keyword evidence="1" id="KW-1133">Transmembrane helix</keyword>
<dbReference type="EMBL" id="CAACVS010000044">
    <property type="protein sequence ID" value="VEU34939.1"/>
    <property type="molecule type" value="Genomic_DNA"/>
</dbReference>
<feature type="signal peptide" evidence="2">
    <location>
        <begin position="1"/>
        <end position="37"/>
    </location>
</feature>
<reference evidence="3 4" key="1">
    <citation type="submission" date="2019-01" db="EMBL/GenBank/DDBJ databases">
        <authorList>
            <person name="Ferrante I. M."/>
        </authorList>
    </citation>
    <scope>NUCLEOTIDE SEQUENCE [LARGE SCALE GENOMIC DNA]</scope>
    <source>
        <strain evidence="3 4">B856</strain>
    </source>
</reference>
<evidence type="ECO:0000256" key="1">
    <source>
        <dbReference type="SAM" id="Phobius"/>
    </source>
</evidence>